<name>A0A6S6M583_9BACT</name>
<evidence type="ECO:0000313" key="3">
    <source>
        <dbReference type="Proteomes" id="UP000515472"/>
    </source>
</evidence>
<evidence type="ECO:0000313" key="2">
    <source>
        <dbReference type="EMBL" id="BCG48529.1"/>
    </source>
</evidence>
<dbReference type="KEGG" id="gbn:GEOBRER4_32790"/>
<dbReference type="Gene3D" id="3.90.550.10">
    <property type="entry name" value="Spore Coat Polysaccharide Biosynthesis Protein SpsA, Chain A"/>
    <property type="match status" value="1"/>
</dbReference>
<dbReference type="PANTHER" id="PTHR22916">
    <property type="entry name" value="GLYCOSYLTRANSFERASE"/>
    <property type="match status" value="1"/>
</dbReference>
<organism evidence="2 3">
    <name type="scientific">Citrifermentans bremense</name>
    <dbReference type="NCBI Taxonomy" id="60035"/>
    <lineage>
        <taxon>Bacteria</taxon>
        <taxon>Pseudomonadati</taxon>
        <taxon>Thermodesulfobacteriota</taxon>
        <taxon>Desulfuromonadia</taxon>
        <taxon>Geobacterales</taxon>
        <taxon>Geobacteraceae</taxon>
        <taxon>Citrifermentans</taxon>
    </lineage>
</organism>
<dbReference type="SUPFAM" id="SSF53448">
    <property type="entry name" value="Nucleotide-diphospho-sugar transferases"/>
    <property type="match status" value="1"/>
</dbReference>
<dbReference type="Proteomes" id="UP000515472">
    <property type="component" value="Chromosome"/>
</dbReference>
<dbReference type="EMBL" id="AP023213">
    <property type="protein sequence ID" value="BCG48529.1"/>
    <property type="molecule type" value="Genomic_DNA"/>
</dbReference>
<keyword evidence="3" id="KW-1185">Reference proteome</keyword>
<dbReference type="InterPro" id="IPR029044">
    <property type="entry name" value="Nucleotide-diphossugar_trans"/>
</dbReference>
<dbReference type="InterPro" id="IPR001173">
    <property type="entry name" value="Glyco_trans_2-like"/>
</dbReference>
<feature type="domain" description="Glycosyltransferase 2-like" evidence="1">
    <location>
        <begin position="8"/>
        <end position="117"/>
    </location>
</feature>
<sequence>MSERPLISFILLAYRQEQFVADAVAAALAQTYEPLEIILTDDCSPDGTFRIMSEMAEAYRGPHKIILNRSPENLGICGHINRAVGLSRGDLIILAAADDISLPERTLALYQHWQGQGGRADSVFSDAFLIDEEGCRTGRLFEKTAASFAGSVEEAVQRGGVGVPGCTHMFTRRSFDNFGPIDPVVIAEDMVLPFRSLLGGGVTFVDLPLVNYRVHCSNESIAATKIPSRARRERSAKNATAVLQTWLNDLKTASATGMISKERARTLSDRIAMERYWSIVEARCYATSLRSALAEFLRDAMKHLGRIIDRYRRSKKW</sequence>
<reference evidence="2 3" key="1">
    <citation type="submission" date="2020-06" db="EMBL/GenBank/DDBJ databases">
        <title>Interaction of electrochemicaly active bacteria, Geobacter bremensis R4 on different carbon anode.</title>
        <authorList>
            <person name="Meng L."/>
            <person name="Yoshida N."/>
        </authorList>
    </citation>
    <scope>NUCLEOTIDE SEQUENCE [LARGE SCALE GENOMIC DNA]</scope>
    <source>
        <strain evidence="2 3">R4</strain>
    </source>
</reference>
<gene>
    <name evidence="2" type="ORF">GEOBRER4_n3425</name>
</gene>
<dbReference type="PANTHER" id="PTHR22916:SF3">
    <property type="entry name" value="UDP-GLCNAC:BETAGAL BETA-1,3-N-ACETYLGLUCOSAMINYLTRANSFERASE-LIKE PROTEIN 1"/>
    <property type="match status" value="1"/>
</dbReference>
<dbReference type="GO" id="GO:0016758">
    <property type="term" value="F:hexosyltransferase activity"/>
    <property type="evidence" value="ECO:0007669"/>
    <property type="project" value="UniProtKB-ARBA"/>
</dbReference>
<dbReference type="AlphaFoldDB" id="A0A6S6M583"/>
<accession>A0A6S6M583</accession>
<dbReference type="Pfam" id="PF00535">
    <property type="entry name" value="Glycos_transf_2"/>
    <property type="match status" value="1"/>
</dbReference>
<dbReference type="RefSeq" id="WP_185243222.1">
    <property type="nucleotide sequence ID" value="NZ_AP023213.1"/>
</dbReference>
<proteinExistence type="predicted"/>
<protein>
    <recommendedName>
        <fullName evidence="1">Glycosyltransferase 2-like domain-containing protein</fullName>
    </recommendedName>
</protein>
<evidence type="ECO:0000259" key="1">
    <source>
        <dbReference type="Pfam" id="PF00535"/>
    </source>
</evidence>